<dbReference type="InterPro" id="IPR007110">
    <property type="entry name" value="Ig-like_dom"/>
</dbReference>
<dbReference type="SMART" id="SM00408">
    <property type="entry name" value="IGc2"/>
    <property type="match status" value="3"/>
</dbReference>
<comment type="subcellular location">
    <subcellularLocation>
        <location evidence="1">Membrane</location>
        <topology evidence="1">Single-pass type I membrane protein</topology>
    </subcellularLocation>
</comment>
<dbReference type="EMBL" id="CACVKT020005120">
    <property type="protein sequence ID" value="CAC5393277.1"/>
    <property type="molecule type" value="Genomic_DNA"/>
</dbReference>
<feature type="domain" description="Ig-like" evidence="8">
    <location>
        <begin position="113"/>
        <end position="193"/>
    </location>
</feature>
<reference evidence="9 10" key="1">
    <citation type="submission" date="2020-06" db="EMBL/GenBank/DDBJ databases">
        <authorList>
            <person name="Li R."/>
            <person name="Bekaert M."/>
        </authorList>
    </citation>
    <scope>NUCLEOTIDE SEQUENCE [LARGE SCALE GENOMIC DNA]</scope>
    <source>
        <strain evidence="10">wild</strain>
    </source>
</reference>
<evidence type="ECO:0000256" key="6">
    <source>
        <dbReference type="SAM" id="MobiDB-lite"/>
    </source>
</evidence>
<evidence type="ECO:0000256" key="2">
    <source>
        <dbReference type="ARBA" id="ARBA00023136"/>
    </source>
</evidence>
<protein>
    <recommendedName>
        <fullName evidence="8">Ig-like domain-containing protein</fullName>
    </recommendedName>
</protein>
<evidence type="ECO:0000256" key="7">
    <source>
        <dbReference type="SAM" id="Phobius"/>
    </source>
</evidence>
<keyword evidence="2 7" id="KW-0472">Membrane</keyword>
<dbReference type="GO" id="GO:0098609">
    <property type="term" value="P:cell-cell adhesion"/>
    <property type="evidence" value="ECO:0007669"/>
    <property type="project" value="TreeGrafter"/>
</dbReference>
<dbReference type="AlphaFoldDB" id="A0A6J8CEC7"/>
<name>A0A6J8CEC7_MYTCO</name>
<dbReference type="PANTHER" id="PTHR11640">
    <property type="entry name" value="NEPHRIN"/>
    <property type="match status" value="1"/>
</dbReference>
<keyword evidence="7" id="KW-1133">Transmembrane helix</keyword>
<evidence type="ECO:0000256" key="1">
    <source>
        <dbReference type="ARBA" id="ARBA00004479"/>
    </source>
</evidence>
<dbReference type="Pfam" id="PF07686">
    <property type="entry name" value="V-set"/>
    <property type="match status" value="1"/>
</dbReference>
<evidence type="ECO:0000313" key="9">
    <source>
        <dbReference type="EMBL" id="CAC5393277.1"/>
    </source>
</evidence>
<evidence type="ECO:0000256" key="3">
    <source>
        <dbReference type="ARBA" id="ARBA00023157"/>
    </source>
</evidence>
<feature type="domain" description="Ig-like" evidence="8">
    <location>
        <begin position="294"/>
        <end position="386"/>
    </location>
</feature>
<dbReference type="OrthoDB" id="6153593at2759"/>
<keyword evidence="5" id="KW-0393">Immunoglobulin domain</keyword>
<dbReference type="InterPro" id="IPR036179">
    <property type="entry name" value="Ig-like_dom_sf"/>
</dbReference>
<dbReference type="PANTHER" id="PTHR11640:SF31">
    <property type="entry name" value="IRREGULAR CHIASM C-ROUGHEST PROTEIN-RELATED"/>
    <property type="match status" value="1"/>
</dbReference>
<dbReference type="InterPro" id="IPR003599">
    <property type="entry name" value="Ig_sub"/>
</dbReference>
<feature type="domain" description="Ig-like" evidence="8">
    <location>
        <begin position="206"/>
        <end position="290"/>
    </location>
</feature>
<dbReference type="Proteomes" id="UP000507470">
    <property type="component" value="Unassembled WGS sequence"/>
</dbReference>
<organism evidence="9 10">
    <name type="scientific">Mytilus coruscus</name>
    <name type="common">Sea mussel</name>
    <dbReference type="NCBI Taxonomy" id="42192"/>
    <lineage>
        <taxon>Eukaryota</taxon>
        <taxon>Metazoa</taxon>
        <taxon>Spiralia</taxon>
        <taxon>Lophotrochozoa</taxon>
        <taxon>Mollusca</taxon>
        <taxon>Bivalvia</taxon>
        <taxon>Autobranchia</taxon>
        <taxon>Pteriomorphia</taxon>
        <taxon>Mytilida</taxon>
        <taxon>Mytiloidea</taxon>
        <taxon>Mytilidae</taxon>
        <taxon>Mytilinae</taxon>
        <taxon>Mytilus</taxon>
    </lineage>
</organism>
<proteinExistence type="predicted"/>
<dbReference type="GO" id="GO:0050839">
    <property type="term" value="F:cell adhesion molecule binding"/>
    <property type="evidence" value="ECO:0007669"/>
    <property type="project" value="TreeGrafter"/>
</dbReference>
<feature type="transmembrane region" description="Helical" evidence="7">
    <location>
        <begin position="514"/>
        <end position="537"/>
    </location>
</feature>
<evidence type="ECO:0000256" key="5">
    <source>
        <dbReference type="ARBA" id="ARBA00023319"/>
    </source>
</evidence>
<dbReference type="GO" id="GO:0005886">
    <property type="term" value="C:plasma membrane"/>
    <property type="evidence" value="ECO:0007669"/>
    <property type="project" value="TreeGrafter"/>
</dbReference>
<evidence type="ECO:0000259" key="8">
    <source>
        <dbReference type="PROSITE" id="PS50835"/>
    </source>
</evidence>
<dbReference type="InterPro" id="IPR013106">
    <property type="entry name" value="Ig_V-set"/>
</dbReference>
<dbReference type="Gene3D" id="2.60.40.10">
    <property type="entry name" value="Immunoglobulins"/>
    <property type="match status" value="3"/>
</dbReference>
<dbReference type="GO" id="GO:0005911">
    <property type="term" value="C:cell-cell junction"/>
    <property type="evidence" value="ECO:0007669"/>
    <property type="project" value="TreeGrafter"/>
</dbReference>
<feature type="domain" description="Ig-like" evidence="8">
    <location>
        <begin position="18"/>
        <end position="104"/>
    </location>
</feature>
<dbReference type="InterPro" id="IPR051275">
    <property type="entry name" value="Cell_adhesion_signaling"/>
</dbReference>
<keyword evidence="4" id="KW-0325">Glycoprotein</keyword>
<gene>
    <name evidence="9" type="ORF">MCOR_28147</name>
</gene>
<dbReference type="SUPFAM" id="SSF48726">
    <property type="entry name" value="Immunoglobulin"/>
    <property type="match status" value="3"/>
</dbReference>
<keyword evidence="3" id="KW-1015">Disulfide bond</keyword>
<dbReference type="InterPro" id="IPR003598">
    <property type="entry name" value="Ig_sub2"/>
</dbReference>
<accession>A0A6J8CEC7</accession>
<evidence type="ECO:0000313" key="10">
    <source>
        <dbReference type="Proteomes" id="UP000507470"/>
    </source>
</evidence>
<evidence type="ECO:0000256" key="4">
    <source>
        <dbReference type="ARBA" id="ARBA00023180"/>
    </source>
</evidence>
<dbReference type="Pfam" id="PF13927">
    <property type="entry name" value="Ig_3"/>
    <property type="match status" value="1"/>
</dbReference>
<sequence length="672" mass="75834">MHDEEKYIGAQHIVYFEKGESVVLVCNVSPNSWCTWDGPGVNGSEFRTYSDRTAIDQRLPNAHRLEIIGNISLGEYNLHISNVSSEDEGSYRCSVADRVAKETNVFLQMKVPPSNITVNGENRGVLYGQEGHQLDLNCSVESGIPEESIVWYNSSLLLGSGGPRTFIWSIVPKRYDHERTFTCIVNSSVLRVSLNKSIMLDIKYKPYTTISVKPTKLSRIEGTNGMICCEVQSNPPVGFTWLFKNNEKFEKGNVINNCFVFSSFNRNDSGNYTCLAENNIGRSSSSTELKILYPARVTVNYTLRHDYIDFTCNAAGEPNNYTYLPWVHESEFHKQIRLLNGTQSSTLHVQRTNIISKQYEDSGYYICCVSNGIPDINGKKVQKGMASVKFEGPPTFVLGNMKVQYGAYGNVARVWVQIYSNAELTSSTIRRSDGQNNITSYTEETRAIVYVVFHGVKVMVLGSRLMFDIHIKNDDDFTNYTVKVCNKKGCNNITLELRATKSNTKPMSVINSSWQILGSLFGGGLFISIFWNVYCFLKRTKNSGIHTIIPLEVQYDEIGDINFTSTNMQVLQNNSQESISSVNLPSLERTSNITSSLEKSSSSDSSEHSQSMSLLNEDGYEHPYQAIGLGNIEMHPYTTIWSNLYQNTTIFPNQIITNYDKEQNPWLIIYKK</sequence>
<keyword evidence="7" id="KW-0812">Transmembrane</keyword>
<feature type="region of interest" description="Disordered" evidence="6">
    <location>
        <begin position="593"/>
        <end position="612"/>
    </location>
</feature>
<dbReference type="PROSITE" id="PS50835">
    <property type="entry name" value="IG_LIKE"/>
    <property type="match status" value="4"/>
</dbReference>
<dbReference type="InterPro" id="IPR013783">
    <property type="entry name" value="Ig-like_fold"/>
</dbReference>
<keyword evidence="10" id="KW-1185">Reference proteome</keyword>
<dbReference type="SMART" id="SM00409">
    <property type="entry name" value="IG"/>
    <property type="match status" value="3"/>
</dbReference>